<dbReference type="EMBL" id="MN738832">
    <property type="protein sequence ID" value="QHT38660.1"/>
    <property type="molecule type" value="Genomic_DNA"/>
</dbReference>
<name>A0A6C0FFY8_9ZZZZ</name>
<accession>A0A6C0FFY8</accession>
<evidence type="ECO:0000313" key="2">
    <source>
        <dbReference type="EMBL" id="QHT38660.1"/>
    </source>
</evidence>
<organism evidence="2">
    <name type="scientific">viral metagenome</name>
    <dbReference type="NCBI Taxonomy" id="1070528"/>
    <lineage>
        <taxon>unclassified sequences</taxon>
        <taxon>metagenomes</taxon>
        <taxon>organismal metagenomes</taxon>
    </lineage>
</organism>
<dbReference type="InterPro" id="IPR013320">
    <property type="entry name" value="ConA-like_dom_sf"/>
</dbReference>
<sequence length="297" mass="33261">MLTDSEPSSGSSVAAGVRDFLETNSLIAKFAFIMLVVLIFVIILRMCMAVLSAYFAPTGTPRLFNGMVPGNFGMVFDQNPADKDAITIIRSKDQRGGIEFTWSVWIYLETDVGSTTFKHIFSKGNPNEYASKYTPNQSDPTKTGLMFPNNAPGLYVYPGENKLLLIMNTFSNIDEEVEIDNMPMNKWVNLIIRVKDKNLDIFINGIVTKNVQFSTPPRQNYENVNLHLNGGYKGFTSNLWYYNYALGTNAINSIVYWGPNTKLAVDNSMLDKNTDYLSSKWYFGGQGDMFNPVGASK</sequence>
<reference evidence="2" key="1">
    <citation type="journal article" date="2020" name="Nature">
        <title>Giant virus diversity and host interactions through global metagenomics.</title>
        <authorList>
            <person name="Schulz F."/>
            <person name="Roux S."/>
            <person name="Paez-Espino D."/>
            <person name="Jungbluth S."/>
            <person name="Walsh D.A."/>
            <person name="Denef V.J."/>
            <person name="McMahon K.D."/>
            <person name="Konstantinidis K.T."/>
            <person name="Eloe-Fadrosh E.A."/>
            <person name="Kyrpides N.C."/>
            <person name="Woyke T."/>
        </authorList>
    </citation>
    <scope>NUCLEOTIDE SEQUENCE</scope>
    <source>
        <strain evidence="2">GVMAG-S-ERX556106-38</strain>
    </source>
</reference>
<proteinExistence type="predicted"/>
<keyword evidence="1" id="KW-1133">Transmembrane helix</keyword>
<protein>
    <recommendedName>
        <fullName evidence="3">Lectin/glucanase superfamily protein</fullName>
    </recommendedName>
</protein>
<dbReference type="Gene3D" id="2.60.120.200">
    <property type="match status" value="1"/>
</dbReference>
<keyword evidence="1" id="KW-0472">Membrane</keyword>
<feature type="transmembrane region" description="Helical" evidence="1">
    <location>
        <begin position="30"/>
        <end position="56"/>
    </location>
</feature>
<keyword evidence="1" id="KW-0812">Transmembrane</keyword>
<evidence type="ECO:0000256" key="1">
    <source>
        <dbReference type="SAM" id="Phobius"/>
    </source>
</evidence>
<evidence type="ECO:0008006" key="3">
    <source>
        <dbReference type="Google" id="ProtNLM"/>
    </source>
</evidence>
<dbReference type="AlphaFoldDB" id="A0A6C0FFY8"/>
<dbReference type="SUPFAM" id="SSF49899">
    <property type="entry name" value="Concanavalin A-like lectins/glucanases"/>
    <property type="match status" value="1"/>
</dbReference>